<dbReference type="AlphaFoldDB" id="A0A225V8N4"/>
<gene>
    <name evidence="1" type="ORF">PHMEG_00026365</name>
</gene>
<dbReference type="EMBL" id="NBNE01006369">
    <property type="protein sequence ID" value="OWZ02126.1"/>
    <property type="molecule type" value="Genomic_DNA"/>
</dbReference>
<evidence type="ECO:0000313" key="2">
    <source>
        <dbReference type="Proteomes" id="UP000198211"/>
    </source>
</evidence>
<dbReference type="OrthoDB" id="104583at2759"/>
<dbReference type="Proteomes" id="UP000198211">
    <property type="component" value="Unassembled WGS sequence"/>
</dbReference>
<organism evidence="1 2">
    <name type="scientific">Phytophthora megakarya</name>
    <dbReference type="NCBI Taxonomy" id="4795"/>
    <lineage>
        <taxon>Eukaryota</taxon>
        <taxon>Sar</taxon>
        <taxon>Stramenopiles</taxon>
        <taxon>Oomycota</taxon>
        <taxon>Peronosporomycetes</taxon>
        <taxon>Peronosporales</taxon>
        <taxon>Peronosporaceae</taxon>
        <taxon>Phytophthora</taxon>
    </lineage>
</organism>
<protein>
    <submittedName>
        <fullName evidence="1">Uncharacterized protein</fullName>
    </submittedName>
</protein>
<proteinExistence type="predicted"/>
<keyword evidence="2" id="KW-1185">Reference proteome</keyword>
<sequence>MQLLSRQYDAKGYIEATCIQNGVTPDAGYKEMLERAENTLLDIKKVLRSDAFNDTSKHFVDTSIEREGRREVFVVKANVILPFGMMTAANALWTVLSTDKIGEFCYFHRVAQKTENTIAQAFGIRCADEDVDADFRGKYTFSRFKDEDRMVIVWVAEFEPVELNGVRCCGIKCQTTGWIQLSEQLSGHIPKQQSGKVSMTQAYAYSRLNLESDPSKCSDMLPLHSFFCLAQRMHDKFMLSYSSVLEKALFEEDWKMNME</sequence>
<reference evidence="2" key="1">
    <citation type="submission" date="2017-03" db="EMBL/GenBank/DDBJ databases">
        <title>Phytopthora megakarya and P. palmivora, two closely related causual agents of cacao black pod achieved similar genome size and gene model numbers by different mechanisms.</title>
        <authorList>
            <person name="Ali S."/>
            <person name="Shao J."/>
            <person name="Larry D.J."/>
            <person name="Kronmiller B."/>
            <person name="Shen D."/>
            <person name="Strem M.D."/>
            <person name="Melnick R.L."/>
            <person name="Guiltinan M.J."/>
            <person name="Tyler B.M."/>
            <person name="Meinhardt L.W."/>
            <person name="Bailey B.A."/>
        </authorList>
    </citation>
    <scope>NUCLEOTIDE SEQUENCE [LARGE SCALE GENOMIC DNA]</scope>
    <source>
        <strain evidence="2">zdho120</strain>
    </source>
</reference>
<name>A0A225V8N4_9STRA</name>
<evidence type="ECO:0000313" key="1">
    <source>
        <dbReference type="EMBL" id="OWZ02126.1"/>
    </source>
</evidence>
<accession>A0A225V8N4</accession>
<comment type="caution">
    <text evidence="1">The sequence shown here is derived from an EMBL/GenBank/DDBJ whole genome shotgun (WGS) entry which is preliminary data.</text>
</comment>